<protein>
    <submittedName>
        <fullName evidence="2">Uncharacterized protein</fullName>
    </submittedName>
</protein>
<proteinExistence type="predicted"/>
<keyword evidence="3" id="KW-1185">Reference proteome</keyword>
<feature type="compositionally biased region" description="Polar residues" evidence="1">
    <location>
        <begin position="110"/>
        <end position="122"/>
    </location>
</feature>
<evidence type="ECO:0000256" key="1">
    <source>
        <dbReference type="SAM" id="MobiDB-lite"/>
    </source>
</evidence>
<accession>A0ABW3N4V7</accession>
<evidence type="ECO:0000313" key="2">
    <source>
        <dbReference type="EMBL" id="MFD1056470.1"/>
    </source>
</evidence>
<evidence type="ECO:0000313" key="3">
    <source>
        <dbReference type="Proteomes" id="UP001597046"/>
    </source>
</evidence>
<comment type="caution">
    <text evidence="2">The sequence shown here is derived from an EMBL/GenBank/DDBJ whole genome shotgun (WGS) entry which is preliminary data.</text>
</comment>
<dbReference type="EMBL" id="JBHTKH010000019">
    <property type="protein sequence ID" value="MFD1056470.1"/>
    <property type="molecule type" value="Genomic_DNA"/>
</dbReference>
<dbReference type="Gene3D" id="3.40.1000.10">
    <property type="entry name" value="Mog1/PsbP, alpha/beta/alpha sandwich"/>
    <property type="match status" value="1"/>
</dbReference>
<gene>
    <name evidence="2" type="ORF">ACFQ2V_19330</name>
</gene>
<dbReference type="RefSeq" id="WP_386054579.1">
    <property type="nucleotide sequence ID" value="NZ_JBHTKH010000019.1"/>
</dbReference>
<sequence length="176" mass="18520">MTDARTDSGRVPTTRLTTVSARGGSVSFDVPTGWETIVLPEDAGVVAALEPDRSGLFRTNFVLTAGPVDGPLGDWQRQIMRHDEEVADHLLLDHEELGVGGHAGSRRLTTHSTPARESVTTESWSTVVDGTGVTLTANVGTLRLTEMGPLIAAVAASLVVRETGCVPDDVPGRVPA</sequence>
<dbReference type="Proteomes" id="UP001597046">
    <property type="component" value="Unassembled WGS sequence"/>
</dbReference>
<name>A0ABW3N4V7_9MICO</name>
<feature type="region of interest" description="Disordered" evidence="1">
    <location>
        <begin position="102"/>
        <end position="122"/>
    </location>
</feature>
<reference evidence="3" key="1">
    <citation type="journal article" date="2019" name="Int. J. Syst. Evol. Microbiol.">
        <title>The Global Catalogue of Microorganisms (GCM) 10K type strain sequencing project: providing services to taxonomists for standard genome sequencing and annotation.</title>
        <authorList>
            <consortium name="The Broad Institute Genomics Platform"/>
            <consortium name="The Broad Institute Genome Sequencing Center for Infectious Disease"/>
            <person name="Wu L."/>
            <person name="Ma J."/>
        </authorList>
    </citation>
    <scope>NUCLEOTIDE SEQUENCE [LARGE SCALE GENOMIC DNA]</scope>
    <source>
        <strain evidence="3">CCUG 57508</strain>
    </source>
</reference>
<organism evidence="2 3">
    <name type="scientific">Terrabacter terrigena</name>
    <dbReference type="NCBI Taxonomy" id="574718"/>
    <lineage>
        <taxon>Bacteria</taxon>
        <taxon>Bacillati</taxon>
        <taxon>Actinomycetota</taxon>
        <taxon>Actinomycetes</taxon>
        <taxon>Micrococcales</taxon>
        <taxon>Intrasporangiaceae</taxon>
        <taxon>Terrabacter</taxon>
    </lineage>
</organism>